<keyword evidence="1" id="KW-0233">DNA recombination</keyword>
<dbReference type="AlphaFoldDB" id="A0A158BPV0"/>
<evidence type="ECO:0000313" key="2">
    <source>
        <dbReference type="EMBL" id="SAK72122.1"/>
    </source>
</evidence>
<dbReference type="Gene3D" id="1.10.443.10">
    <property type="entry name" value="Intergrase catalytic core"/>
    <property type="match status" value="1"/>
</dbReference>
<dbReference type="RefSeq" id="WP_143746453.1">
    <property type="nucleotide sequence ID" value="NZ_FCOF02000017.1"/>
</dbReference>
<proteinExistence type="predicted"/>
<dbReference type="Proteomes" id="UP000054870">
    <property type="component" value="Unassembled WGS sequence"/>
</dbReference>
<dbReference type="GO" id="GO:0003677">
    <property type="term" value="F:DNA binding"/>
    <property type="evidence" value="ECO:0007669"/>
    <property type="project" value="InterPro"/>
</dbReference>
<protein>
    <recommendedName>
        <fullName evidence="4">Phage integrase family protein</fullName>
    </recommendedName>
</protein>
<keyword evidence="3" id="KW-1185">Reference proteome</keyword>
<organism evidence="2 3">
    <name type="scientific">Caballeronia catudaia</name>
    <dbReference type="NCBI Taxonomy" id="1777136"/>
    <lineage>
        <taxon>Bacteria</taxon>
        <taxon>Pseudomonadati</taxon>
        <taxon>Pseudomonadota</taxon>
        <taxon>Betaproteobacteria</taxon>
        <taxon>Burkholderiales</taxon>
        <taxon>Burkholderiaceae</taxon>
        <taxon>Caballeronia</taxon>
    </lineage>
</organism>
<comment type="caution">
    <text evidence="2">The sequence shown here is derived from an EMBL/GenBank/DDBJ whole genome shotgun (WGS) entry which is preliminary data.</text>
</comment>
<sequence length="560" mass="63746">MLDRLRLPDLTFPDVMYGADETPWDLAVLLYRRGASARADHVKNLIASGALGPPEFDRLELVSALHEEINTALAGGNSRETAADRIRILRMLFSFAERESLPLTMSTIEATYCAWGDFLLHRTRLRRKPAEKARGGQHPLAMRSAFNYAAVVGTLLDRALQRHTGIIELTRLRWKSCRKSAVGIQSEKQNLSNTFELGHMLQDVCDSLPKSAILGAELPFEIKLRSGKWFSAGSNGRSTTDSDVVPGIGARQFLANLRIEAELMMFIGQTAMNATEASRLTLRRFSYVSHNDSYEVSEYKRRGSRTVLFEIFKEYKSHLERYLEWRKALFPKSNLMFPFIRYGSRPGSRCDMARIRTICAELNLTFIGPRLLRNTRVNWMLRRTGDPAFTAQTSQHTERTLLRVYHRPSHQRAMAESTRFWAVLDSHLAKKEAVAPGECTGAPKEETSIAKQAPKPNCARKSGCLWCVDHRDIDSFDYVWALASFSQLKLYELTKVDMRKLAEDAPPAKLAIDRIQEKLSWFEESSAEHREWVTEARARIAEGWYHPDFEVELAELEGAL</sequence>
<dbReference type="InterPro" id="IPR011010">
    <property type="entry name" value="DNA_brk_join_enz"/>
</dbReference>
<reference evidence="2" key="1">
    <citation type="submission" date="2016-01" db="EMBL/GenBank/DDBJ databases">
        <authorList>
            <person name="Peeters C."/>
        </authorList>
    </citation>
    <scope>NUCLEOTIDE SEQUENCE [LARGE SCALE GENOMIC DNA]</scope>
    <source>
        <strain evidence="2">LMG 29318</strain>
    </source>
</reference>
<evidence type="ECO:0000313" key="3">
    <source>
        <dbReference type="Proteomes" id="UP000054870"/>
    </source>
</evidence>
<dbReference type="GO" id="GO:0015074">
    <property type="term" value="P:DNA integration"/>
    <property type="evidence" value="ECO:0007669"/>
    <property type="project" value="InterPro"/>
</dbReference>
<dbReference type="GO" id="GO:0006310">
    <property type="term" value="P:DNA recombination"/>
    <property type="evidence" value="ECO:0007669"/>
    <property type="project" value="UniProtKB-KW"/>
</dbReference>
<accession>A0A158BPV0</accession>
<dbReference type="SUPFAM" id="SSF56349">
    <property type="entry name" value="DNA breaking-rejoining enzymes"/>
    <property type="match status" value="1"/>
</dbReference>
<dbReference type="OrthoDB" id="8714551at2"/>
<evidence type="ECO:0008006" key="4">
    <source>
        <dbReference type="Google" id="ProtNLM"/>
    </source>
</evidence>
<dbReference type="EMBL" id="FCOF02000017">
    <property type="protein sequence ID" value="SAK72122.1"/>
    <property type="molecule type" value="Genomic_DNA"/>
</dbReference>
<dbReference type="InterPro" id="IPR013762">
    <property type="entry name" value="Integrase-like_cat_sf"/>
</dbReference>
<name>A0A158BPV0_9BURK</name>
<gene>
    <name evidence="2" type="ORF">AWB75_03836</name>
</gene>
<evidence type="ECO:0000256" key="1">
    <source>
        <dbReference type="ARBA" id="ARBA00023172"/>
    </source>
</evidence>